<organism evidence="1 3">
    <name type="scientific">Medicago truncatula</name>
    <name type="common">Barrel medic</name>
    <name type="synonym">Medicago tribuloides</name>
    <dbReference type="NCBI Taxonomy" id="3880"/>
    <lineage>
        <taxon>Eukaryota</taxon>
        <taxon>Viridiplantae</taxon>
        <taxon>Streptophyta</taxon>
        <taxon>Embryophyta</taxon>
        <taxon>Tracheophyta</taxon>
        <taxon>Spermatophyta</taxon>
        <taxon>Magnoliopsida</taxon>
        <taxon>eudicotyledons</taxon>
        <taxon>Gunneridae</taxon>
        <taxon>Pentapetalae</taxon>
        <taxon>rosids</taxon>
        <taxon>fabids</taxon>
        <taxon>Fabales</taxon>
        <taxon>Fabaceae</taxon>
        <taxon>Papilionoideae</taxon>
        <taxon>50 kb inversion clade</taxon>
        <taxon>NPAAA clade</taxon>
        <taxon>Hologalegina</taxon>
        <taxon>IRL clade</taxon>
        <taxon>Trifolieae</taxon>
        <taxon>Medicago</taxon>
    </lineage>
</organism>
<keyword evidence="3" id="KW-1185">Reference proteome</keyword>
<gene>
    <name evidence="1" type="ordered locus">MTR_7g026940</name>
</gene>
<reference evidence="1 3" key="1">
    <citation type="journal article" date="2011" name="Nature">
        <title>The Medicago genome provides insight into the evolution of rhizobial symbioses.</title>
        <authorList>
            <person name="Young N.D."/>
            <person name="Debelle F."/>
            <person name="Oldroyd G.E."/>
            <person name="Geurts R."/>
            <person name="Cannon S.B."/>
            <person name="Udvardi M.K."/>
            <person name="Benedito V.A."/>
            <person name="Mayer K.F."/>
            <person name="Gouzy J."/>
            <person name="Schoof H."/>
            <person name="Van de Peer Y."/>
            <person name="Proost S."/>
            <person name="Cook D.R."/>
            <person name="Meyers B.C."/>
            <person name="Spannagl M."/>
            <person name="Cheung F."/>
            <person name="De Mita S."/>
            <person name="Krishnakumar V."/>
            <person name="Gundlach H."/>
            <person name="Zhou S."/>
            <person name="Mudge J."/>
            <person name="Bharti A.K."/>
            <person name="Murray J.D."/>
            <person name="Naoumkina M.A."/>
            <person name="Rosen B."/>
            <person name="Silverstein K.A."/>
            <person name="Tang H."/>
            <person name="Rombauts S."/>
            <person name="Zhao P.X."/>
            <person name="Zhou P."/>
            <person name="Barbe V."/>
            <person name="Bardou P."/>
            <person name="Bechner M."/>
            <person name="Bellec A."/>
            <person name="Berger A."/>
            <person name="Berges H."/>
            <person name="Bidwell S."/>
            <person name="Bisseling T."/>
            <person name="Choisne N."/>
            <person name="Couloux A."/>
            <person name="Denny R."/>
            <person name="Deshpande S."/>
            <person name="Dai X."/>
            <person name="Doyle J.J."/>
            <person name="Dudez A.M."/>
            <person name="Farmer A.D."/>
            <person name="Fouteau S."/>
            <person name="Franken C."/>
            <person name="Gibelin C."/>
            <person name="Gish J."/>
            <person name="Goldstein S."/>
            <person name="Gonzalez A.J."/>
            <person name="Green P.J."/>
            <person name="Hallab A."/>
            <person name="Hartog M."/>
            <person name="Hua A."/>
            <person name="Humphray S.J."/>
            <person name="Jeong D.H."/>
            <person name="Jing Y."/>
            <person name="Jocker A."/>
            <person name="Kenton S.M."/>
            <person name="Kim D.J."/>
            <person name="Klee K."/>
            <person name="Lai H."/>
            <person name="Lang C."/>
            <person name="Lin S."/>
            <person name="Macmil S.L."/>
            <person name="Magdelenat G."/>
            <person name="Matthews L."/>
            <person name="McCorrison J."/>
            <person name="Monaghan E.L."/>
            <person name="Mun J.H."/>
            <person name="Najar F.Z."/>
            <person name="Nicholson C."/>
            <person name="Noirot C."/>
            <person name="O'Bleness M."/>
            <person name="Paule C.R."/>
            <person name="Poulain J."/>
            <person name="Prion F."/>
            <person name="Qin B."/>
            <person name="Qu C."/>
            <person name="Retzel E.F."/>
            <person name="Riddle C."/>
            <person name="Sallet E."/>
            <person name="Samain S."/>
            <person name="Samson N."/>
            <person name="Sanders I."/>
            <person name="Saurat O."/>
            <person name="Scarpelli C."/>
            <person name="Schiex T."/>
            <person name="Segurens B."/>
            <person name="Severin A.J."/>
            <person name="Sherrier D.J."/>
            <person name="Shi R."/>
            <person name="Sims S."/>
            <person name="Singer S.R."/>
            <person name="Sinharoy S."/>
            <person name="Sterck L."/>
            <person name="Viollet A."/>
            <person name="Wang B.B."/>
            <person name="Wang K."/>
            <person name="Wang M."/>
            <person name="Wang X."/>
            <person name="Warfsmann J."/>
            <person name="Weissenbach J."/>
            <person name="White D.D."/>
            <person name="White J.D."/>
            <person name="Wiley G.B."/>
            <person name="Wincker P."/>
            <person name="Xing Y."/>
            <person name="Yang L."/>
            <person name="Yao Z."/>
            <person name="Ying F."/>
            <person name="Zhai J."/>
            <person name="Zhou L."/>
            <person name="Zuber A."/>
            <person name="Denarie J."/>
            <person name="Dixon R.A."/>
            <person name="May G.D."/>
            <person name="Schwartz D.C."/>
            <person name="Rogers J."/>
            <person name="Quetier F."/>
            <person name="Town C.D."/>
            <person name="Roe B.A."/>
        </authorList>
    </citation>
    <scope>NUCLEOTIDE SEQUENCE [LARGE SCALE GENOMIC DNA]</scope>
    <source>
        <strain evidence="1">A17</strain>
        <strain evidence="2 3">cv. Jemalong A17</strain>
    </source>
</reference>
<dbReference type="EnsemblPlants" id="AES78293">
    <property type="protein sequence ID" value="AES78293"/>
    <property type="gene ID" value="MTR_7g026940"/>
</dbReference>
<name>G7L143_MEDTR</name>
<accession>G7L143</accession>
<proteinExistence type="predicted"/>
<reference evidence="1 3" key="2">
    <citation type="journal article" date="2014" name="BMC Genomics">
        <title>An improved genome release (version Mt4.0) for the model legume Medicago truncatula.</title>
        <authorList>
            <person name="Tang H."/>
            <person name="Krishnakumar V."/>
            <person name="Bidwell S."/>
            <person name="Rosen B."/>
            <person name="Chan A."/>
            <person name="Zhou S."/>
            <person name="Gentzbittel L."/>
            <person name="Childs K.L."/>
            <person name="Yandell M."/>
            <person name="Gundlach H."/>
            <person name="Mayer K.F."/>
            <person name="Schwartz D.C."/>
            <person name="Town C.D."/>
        </authorList>
    </citation>
    <scope>GENOME REANNOTATION</scope>
    <source>
        <strain evidence="2 3">cv. Jemalong A17</strain>
    </source>
</reference>
<dbReference type="PaxDb" id="3880-AES78293"/>
<sequence>MTLEPLLNRRVNGTMTTPELKGQNFSEEKKLQQGHKRKERSGLEVRRAEERKEKVNLFYCKQMKIANPNPFIFYIVKLTKISNANCLDETTIHVDMILYLSLYYLVNDLVHFPYPTIRNVGLLRIFQFTNKRSVPRIRHLNLSDEVEEIVIGKGKFEL</sequence>
<dbReference type="EMBL" id="CM001223">
    <property type="protein sequence ID" value="AES78293.1"/>
    <property type="molecule type" value="Genomic_DNA"/>
</dbReference>
<protein>
    <submittedName>
        <fullName evidence="1 2">Uncharacterized protein</fullName>
    </submittedName>
</protein>
<dbReference type="Proteomes" id="UP000002051">
    <property type="component" value="Unassembled WGS sequence"/>
</dbReference>
<evidence type="ECO:0000313" key="1">
    <source>
        <dbReference type="EMBL" id="AES78293.1"/>
    </source>
</evidence>
<evidence type="ECO:0000313" key="3">
    <source>
        <dbReference type="Proteomes" id="UP000002051"/>
    </source>
</evidence>
<reference evidence="2" key="3">
    <citation type="submission" date="2015-04" db="UniProtKB">
        <authorList>
            <consortium name="EnsemblPlants"/>
        </authorList>
    </citation>
    <scope>IDENTIFICATION</scope>
    <source>
        <strain evidence="2">cv. Jemalong A17</strain>
    </source>
</reference>
<dbReference type="AlphaFoldDB" id="G7L143"/>
<evidence type="ECO:0000313" key="2">
    <source>
        <dbReference type="EnsemblPlants" id="AES78293"/>
    </source>
</evidence>
<dbReference type="HOGENOM" id="CLU_1671927_0_0_1"/>